<evidence type="ECO:0000313" key="1">
    <source>
        <dbReference type="EMBL" id="EKM31620.1"/>
    </source>
</evidence>
<comment type="caution">
    <text evidence="1">The sequence shown here is derived from an EMBL/GenBank/DDBJ whole genome shotgun (WGS) entry which is preliminary data.</text>
</comment>
<organism evidence="1 2">
    <name type="scientific">Vibrio harveyi</name>
    <name type="common">Beneckea harveyi</name>
    <dbReference type="NCBI Taxonomy" id="669"/>
    <lineage>
        <taxon>Bacteria</taxon>
        <taxon>Pseudomonadati</taxon>
        <taxon>Pseudomonadota</taxon>
        <taxon>Gammaproteobacteria</taxon>
        <taxon>Vibrionales</taxon>
        <taxon>Vibrionaceae</taxon>
        <taxon>Vibrio</taxon>
    </lineage>
</organism>
<dbReference type="Proteomes" id="UP000008367">
    <property type="component" value="Unassembled WGS sequence"/>
</dbReference>
<dbReference type="EMBL" id="AJSR01001108">
    <property type="protein sequence ID" value="EKM31620.1"/>
    <property type="molecule type" value="Genomic_DNA"/>
</dbReference>
<feature type="non-terminal residue" evidence="1">
    <location>
        <position position="1"/>
    </location>
</feature>
<name>A0A454CZ03_VIBHA</name>
<gene>
    <name evidence="1" type="ORF">VCHENC02_2753B</name>
</gene>
<sequence length="12" mass="1340">KSFFSGALDVIR</sequence>
<proteinExistence type="predicted"/>
<accession>A0A454CZ03</accession>
<evidence type="ECO:0000313" key="2">
    <source>
        <dbReference type="Proteomes" id="UP000008367"/>
    </source>
</evidence>
<reference evidence="1 2" key="1">
    <citation type="submission" date="2012-10" db="EMBL/GenBank/DDBJ databases">
        <title>Genome sequence of Vibrio Cholerae HENC-02.</title>
        <authorList>
            <person name="Eppinger M."/>
            <person name="Hasan N.A."/>
            <person name="Sengamalay N."/>
            <person name="Hine E."/>
            <person name="Su Q."/>
            <person name="Daugherty S.C."/>
            <person name="Young S."/>
            <person name="Sadzewicz L."/>
            <person name="Tallon L."/>
            <person name="Cebula T.A."/>
            <person name="Ravel J."/>
            <person name="Colwell R.R."/>
        </authorList>
    </citation>
    <scope>NUCLEOTIDE SEQUENCE [LARGE SCALE GENOMIC DNA]</scope>
    <source>
        <strain evidence="1 2">HENC-02</strain>
    </source>
</reference>
<protein>
    <submittedName>
        <fullName evidence="1">Uncharacterized protein</fullName>
    </submittedName>
</protein>